<dbReference type="EMBL" id="JADNYJ010000017">
    <property type="protein sequence ID" value="KAF8906839.1"/>
    <property type="molecule type" value="Genomic_DNA"/>
</dbReference>
<name>A0A9P5NVQ0_GYMJU</name>
<evidence type="ECO:0000256" key="2">
    <source>
        <dbReference type="ARBA" id="ARBA00023128"/>
    </source>
</evidence>
<dbReference type="GO" id="GO:0005739">
    <property type="term" value="C:mitochondrion"/>
    <property type="evidence" value="ECO:0007669"/>
    <property type="project" value="UniProtKB-SubCell"/>
</dbReference>
<keyword evidence="4" id="KW-1185">Reference proteome</keyword>
<evidence type="ECO:0000313" key="3">
    <source>
        <dbReference type="EMBL" id="KAF8906839.1"/>
    </source>
</evidence>
<dbReference type="PANTHER" id="PTHR28133">
    <property type="entry name" value="REQUIRED FOR RESPIRATORY GROWTH PROTEIN 7, MITOCHONDRIAL"/>
    <property type="match status" value="1"/>
</dbReference>
<dbReference type="AlphaFoldDB" id="A0A9P5NVQ0"/>
<proteinExistence type="predicted"/>
<accession>A0A9P5NVQ0</accession>
<dbReference type="OrthoDB" id="20734at2759"/>
<dbReference type="PANTHER" id="PTHR28133:SF1">
    <property type="entry name" value="REQUIRED FOR RESPIRATORY GROWTH PROTEIN 7, MITOCHONDRIAL"/>
    <property type="match status" value="1"/>
</dbReference>
<sequence>MGSISVARKILQVYSHALRNFRPQTRCISSSSGESPAPQTTVHKGAAFEQRSLRLLGQSMSMSLKGVGGKEDGGVDLLGWWWLPHDDPATSESSLSLPRRRIRIVGQCKAEKKKLGPNYVRELEGVLYRFLTMSSTIPSVFPSADQSDIPPPDSLEVPQFPMKDDVAQEASETDINFGSAICNPALCGARGLLKGQMEIRWERHHLGRHGRPAVWWNNERLQNKIYEIDTWTPGGSLVTPLADVEVTRP</sequence>
<organism evidence="3 4">
    <name type="scientific">Gymnopilus junonius</name>
    <name type="common">Spectacular rustgill mushroom</name>
    <name type="synonym">Gymnopilus spectabilis subsp. junonius</name>
    <dbReference type="NCBI Taxonomy" id="109634"/>
    <lineage>
        <taxon>Eukaryota</taxon>
        <taxon>Fungi</taxon>
        <taxon>Dikarya</taxon>
        <taxon>Basidiomycota</taxon>
        <taxon>Agaricomycotina</taxon>
        <taxon>Agaricomycetes</taxon>
        <taxon>Agaricomycetidae</taxon>
        <taxon>Agaricales</taxon>
        <taxon>Agaricineae</taxon>
        <taxon>Hymenogastraceae</taxon>
        <taxon>Gymnopilus</taxon>
    </lineage>
</organism>
<dbReference type="Proteomes" id="UP000724874">
    <property type="component" value="Unassembled WGS sequence"/>
</dbReference>
<comment type="caution">
    <text evidence="3">The sequence shown here is derived from an EMBL/GenBank/DDBJ whole genome shotgun (WGS) entry which is preliminary data.</text>
</comment>
<evidence type="ECO:0000256" key="1">
    <source>
        <dbReference type="ARBA" id="ARBA00004173"/>
    </source>
</evidence>
<protein>
    <submittedName>
        <fullName evidence="3">Uncharacterized protein</fullName>
    </submittedName>
</protein>
<reference evidence="3" key="1">
    <citation type="submission" date="2020-11" db="EMBL/GenBank/DDBJ databases">
        <authorList>
            <consortium name="DOE Joint Genome Institute"/>
            <person name="Ahrendt S."/>
            <person name="Riley R."/>
            <person name="Andreopoulos W."/>
            <person name="LaButti K."/>
            <person name="Pangilinan J."/>
            <person name="Ruiz-duenas F.J."/>
            <person name="Barrasa J.M."/>
            <person name="Sanchez-Garcia M."/>
            <person name="Camarero S."/>
            <person name="Miyauchi S."/>
            <person name="Serrano A."/>
            <person name="Linde D."/>
            <person name="Babiker R."/>
            <person name="Drula E."/>
            <person name="Ayuso-Fernandez I."/>
            <person name="Pacheco R."/>
            <person name="Padilla G."/>
            <person name="Ferreira P."/>
            <person name="Barriuso J."/>
            <person name="Kellner H."/>
            <person name="Castanera R."/>
            <person name="Alfaro M."/>
            <person name="Ramirez L."/>
            <person name="Pisabarro A.G."/>
            <person name="Kuo A."/>
            <person name="Tritt A."/>
            <person name="Lipzen A."/>
            <person name="He G."/>
            <person name="Yan M."/>
            <person name="Ng V."/>
            <person name="Cullen D."/>
            <person name="Martin F."/>
            <person name="Rosso M.-N."/>
            <person name="Henrissat B."/>
            <person name="Hibbett D."/>
            <person name="Martinez A.T."/>
            <person name="Grigoriev I.V."/>
        </authorList>
    </citation>
    <scope>NUCLEOTIDE SEQUENCE</scope>
    <source>
        <strain evidence="3">AH 44721</strain>
    </source>
</reference>
<gene>
    <name evidence="3" type="ORF">CPB84DRAFT_1769803</name>
</gene>
<dbReference type="InterPro" id="IPR018828">
    <property type="entry name" value="RRG7"/>
</dbReference>
<comment type="subcellular location">
    <subcellularLocation>
        <location evidence="1">Mitochondrion</location>
    </subcellularLocation>
</comment>
<keyword evidence="2" id="KW-0496">Mitochondrion</keyword>
<evidence type="ECO:0000313" key="4">
    <source>
        <dbReference type="Proteomes" id="UP000724874"/>
    </source>
</evidence>
<dbReference type="Pfam" id="PF10356">
    <property type="entry name" value="RRG7"/>
    <property type="match status" value="1"/>
</dbReference>